<dbReference type="EMBL" id="LR031358">
    <property type="protein sequence ID" value="VDB98798.1"/>
    <property type="molecule type" value="Genomic_DNA"/>
</dbReference>
<gene>
    <name evidence="5" type="ORF">OENI_1503</name>
</gene>
<dbReference type="PANTHER" id="PTHR43280:SF2">
    <property type="entry name" value="HTH-TYPE TRANSCRIPTIONAL REGULATOR EXSA"/>
    <property type="match status" value="1"/>
</dbReference>
<dbReference type="InterPro" id="IPR018060">
    <property type="entry name" value="HTH_AraC"/>
</dbReference>
<dbReference type="Pfam" id="PF12833">
    <property type="entry name" value="HTH_18"/>
    <property type="match status" value="1"/>
</dbReference>
<feature type="domain" description="HTH araC/xylS-type" evidence="4">
    <location>
        <begin position="186"/>
        <end position="284"/>
    </location>
</feature>
<keyword evidence="3" id="KW-0804">Transcription</keyword>
<organism evidence="5 6">
    <name type="scientific">Oenococcus oeni</name>
    <name type="common">Leuconostoc oenos</name>
    <dbReference type="NCBI Taxonomy" id="1247"/>
    <lineage>
        <taxon>Bacteria</taxon>
        <taxon>Bacillati</taxon>
        <taxon>Bacillota</taxon>
        <taxon>Bacilli</taxon>
        <taxon>Lactobacillales</taxon>
        <taxon>Lactobacillaceae</taxon>
        <taxon>Oenococcus</taxon>
    </lineage>
</organism>
<dbReference type="RefSeq" id="WP_186414043.1">
    <property type="nucleotide sequence ID" value="NZ_LR031358.1"/>
</dbReference>
<dbReference type="InterPro" id="IPR003313">
    <property type="entry name" value="AraC-bd"/>
</dbReference>
<evidence type="ECO:0000256" key="3">
    <source>
        <dbReference type="ARBA" id="ARBA00023163"/>
    </source>
</evidence>
<dbReference type="PROSITE" id="PS01124">
    <property type="entry name" value="HTH_ARAC_FAMILY_2"/>
    <property type="match status" value="1"/>
</dbReference>
<dbReference type="GO" id="GO:0043565">
    <property type="term" value="F:sequence-specific DNA binding"/>
    <property type="evidence" value="ECO:0007669"/>
    <property type="project" value="InterPro"/>
</dbReference>
<dbReference type="GO" id="GO:0003700">
    <property type="term" value="F:DNA-binding transcription factor activity"/>
    <property type="evidence" value="ECO:0007669"/>
    <property type="project" value="InterPro"/>
</dbReference>
<dbReference type="SUPFAM" id="SSF51182">
    <property type="entry name" value="RmlC-like cupins"/>
    <property type="match status" value="1"/>
</dbReference>
<protein>
    <submittedName>
        <fullName evidence="5">AraC-like transcriptional regulator</fullName>
    </submittedName>
</protein>
<dbReference type="Pfam" id="PF02311">
    <property type="entry name" value="AraC_binding"/>
    <property type="match status" value="1"/>
</dbReference>
<sequence length="289" mass="34232">MAYNHEIIHIEDGLPIKIFDFHALDLDRYIPKHWHRSVELLFCQIGSLNVWLGSKLYVMKKGDIVVINSNVVHATQSLENNHILVIQFPFEFLRHVTMDRYYTKIQFDINTVVQTQSDYHSIQEELDKLFDLLHNRVMSETDLITVNLKKMEIVYSVLTTLFQSHCEQLTNDNLLKDQSKNLKKLSEIITYIGKNYTENITLVSVSLKFNYSTNYFSRFFRKYMGMSFTQYLRSIRLDDAYDKFMNNSEDISTISLTSGFGNYRNLYNAFYETYHVAPSQYKKIRQQKL</sequence>
<name>A0AAQ2UX34_OENOE</name>
<dbReference type="Proteomes" id="UP000294726">
    <property type="component" value="Chromosome"/>
</dbReference>
<dbReference type="SUPFAM" id="SSF46689">
    <property type="entry name" value="Homeodomain-like"/>
    <property type="match status" value="2"/>
</dbReference>
<evidence type="ECO:0000313" key="6">
    <source>
        <dbReference type="Proteomes" id="UP000294726"/>
    </source>
</evidence>
<evidence type="ECO:0000313" key="5">
    <source>
        <dbReference type="EMBL" id="VDB98798.1"/>
    </source>
</evidence>
<evidence type="ECO:0000256" key="2">
    <source>
        <dbReference type="ARBA" id="ARBA00023125"/>
    </source>
</evidence>
<evidence type="ECO:0000256" key="1">
    <source>
        <dbReference type="ARBA" id="ARBA00023015"/>
    </source>
</evidence>
<keyword evidence="2" id="KW-0238">DNA-binding</keyword>
<reference evidence="5 6" key="1">
    <citation type="submission" date="2018-08" db="EMBL/GenBank/DDBJ databases">
        <authorList>
            <person name="Lorentzen P. G. S. M."/>
        </authorList>
    </citation>
    <scope>NUCLEOTIDE SEQUENCE [LARGE SCALE GENOMIC DNA]</scope>
    <source>
        <strain evidence="5 6">CRBO_1381</strain>
    </source>
</reference>
<dbReference type="InterPro" id="IPR011051">
    <property type="entry name" value="RmlC_Cupin_sf"/>
</dbReference>
<dbReference type="Gene3D" id="1.10.10.60">
    <property type="entry name" value="Homeodomain-like"/>
    <property type="match status" value="2"/>
</dbReference>
<dbReference type="Gene3D" id="2.60.120.10">
    <property type="entry name" value="Jelly Rolls"/>
    <property type="match status" value="1"/>
</dbReference>
<dbReference type="SMART" id="SM00342">
    <property type="entry name" value="HTH_ARAC"/>
    <property type="match status" value="1"/>
</dbReference>
<dbReference type="InterPro" id="IPR014710">
    <property type="entry name" value="RmlC-like_jellyroll"/>
</dbReference>
<dbReference type="AlphaFoldDB" id="A0AAQ2UX34"/>
<keyword evidence="1" id="KW-0805">Transcription regulation</keyword>
<proteinExistence type="predicted"/>
<accession>A0AAQ2UX34</accession>
<dbReference type="InterPro" id="IPR009057">
    <property type="entry name" value="Homeodomain-like_sf"/>
</dbReference>
<dbReference type="PANTHER" id="PTHR43280">
    <property type="entry name" value="ARAC-FAMILY TRANSCRIPTIONAL REGULATOR"/>
    <property type="match status" value="1"/>
</dbReference>
<evidence type="ECO:0000259" key="4">
    <source>
        <dbReference type="PROSITE" id="PS01124"/>
    </source>
</evidence>